<name>A0ABP0I8J8_9DINO</name>
<dbReference type="SUPFAM" id="SSF49764">
    <property type="entry name" value="HSP20-like chaperones"/>
    <property type="match status" value="1"/>
</dbReference>
<dbReference type="PROSITE" id="PS51203">
    <property type="entry name" value="CS"/>
    <property type="match status" value="1"/>
</dbReference>
<dbReference type="Proteomes" id="UP001642484">
    <property type="component" value="Unassembled WGS sequence"/>
</dbReference>
<reference evidence="1 2" key="1">
    <citation type="submission" date="2024-02" db="EMBL/GenBank/DDBJ databases">
        <authorList>
            <person name="Chen Y."/>
            <person name="Shah S."/>
            <person name="Dougan E. K."/>
            <person name="Thang M."/>
            <person name="Chan C."/>
        </authorList>
    </citation>
    <scope>NUCLEOTIDE SEQUENCE [LARGE SCALE GENOMIC DNA]</scope>
</reference>
<evidence type="ECO:0000313" key="2">
    <source>
        <dbReference type="Proteomes" id="UP001642484"/>
    </source>
</evidence>
<keyword evidence="2" id="KW-1185">Reference proteome</keyword>
<dbReference type="Pfam" id="PF04969">
    <property type="entry name" value="CS"/>
    <property type="match status" value="1"/>
</dbReference>
<dbReference type="InterPro" id="IPR037893">
    <property type="entry name" value="CS_CacyBP"/>
</dbReference>
<dbReference type="InterPro" id="IPR008978">
    <property type="entry name" value="HSP20-like_chaperone"/>
</dbReference>
<gene>
    <name evidence="1" type="ORF">CCMP2556_LOCUS4933</name>
</gene>
<dbReference type="InterPro" id="IPR052289">
    <property type="entry name" value="Calcyclin-binding_UBL-bridge"/>
</dbReference>
<dbReference type="PANTHER" id="PTHR13164">
    <property type="entry name" value="CALICYLIN BINDING PROTEIN"/>
    <property type="match status" value="1"/>
</dbReference>
<dbReference type="Gene3D" id="2.60.40.790">
    <property type="match status" value="1"/>
</dbReference>
<accession>A0ABP0I8J8</accession>
<organism evidence="1 2">
    <name type="scientific">Durusdinium trenchii</name>
    <dbReference type="NCBI Taxonomy" id="1381693"/>
    <lineage>
        <taxon>Eukaryota</taxon>
        <taxon>Sar</taxon>
        <taxon>Alveolata</taxon>
        <taxon>Dinophyceae</taxon>
        <taxon>Suessiales</taxon>
        <taxon>Symbiodiniaceae</taxon>
        <taxon>Durusdinium</taxon>
    </lineage>
</organism>
<dbReference type="EMBL" id="CAXAMN010002085">
    <property type="protein sequence ID" value="CAK8997644.1"/>
    <property type="molecule type" value="Genomic_DNA"/>
</dbReference>
<dbReference type="PANTHER" id="PTHR13164:SF3">
    <property type="entry name" value="CALCYCLIN-BINDING PROTEIN"/>
    <property type="match status" value="1"/>
</dbReference>
<proteinExistence type="predicted"/>
<evidence type="ECO:0000313" key="1">
    <source>
        <dbReference type="EMBL" id="CAK8997644.1"/>
    </source>
</evidence>
<comment type="caution">
    <text evidence="1">The sequence shown here is derived from an EMBL/GenBank/DDBJ whole genome shotgun (WGS) entry which is preliminary data.</text>
</comment>
<dbReference type="CDD" id="cd06468">
    <property type="entry name" value="p23_CacyBP"/>
    <property type="match status" value="1"/>
</dbReference>
<protein>
    <submittedName>
        <fullName evidence="1">Uncharacterized protein</fullName>
    </submittedName>
</protein>
<sequence length="264" mass="30411">MTCKVYAHLDIGGQPNFVLPIHVGRPEETQFGTLKQTFLQEFERRFSPQLGYDNLCFWNQDLCPIPDRSAVAAFAWEHNDFFLRPLPQSADSGALKASREKRGELSYYYAHNQDRGTFISKPQATMTVTKPEPIRTSVENKIKFNPKQSPFGTDITKYETLDSYTWEDSDETVKVLVPMDGVGKLNPEQVRSQFGDRSFELLVEGLQGRNLRFACYKTHGEMKPEECKHVVRANRVNLVLRKAKDKDHWFDLFKKRAIGDDDDP</sequence>
<dbReference type="InterPro" id="IPR007052">
    <property type="entry name" value="CS_dom"/>
</dbReference>